<keyword evidence="5" id="KW-1185">Reference proteome</keyword>
<dbReference type="SUPFAM" id="SSF51735">
    <property type="entry name" value="NAD(P)-binding Rossmann-fold domains"/>
    <property type="match status" value="1"/>
</dbReference>
<name>A0A4R2NTB6_9FLAO</name>
<dbReference type="OrthoDB" id="9801773at2"/>
<evidence type="ECO:0000313" key="4">
    <source>
        <dbReference type="EMBL" id="TCP24635.1"/>
    </source>
</evidence>
<evidence type="ECO:0000256" key="1">
    <source>
        <dbReference type="ARBA" id="ARBA00009353"/>
    </source>
</evidence>
<dbReference type="InterPro" id="IPR010099">
    <property type="entry name" value="SDR39U1"/>
</dbReference>
<protein>
    <recommendedName>
        <fullName evidence="6">TIGR01777 family protein</fullName>
    </recommendedName>
</protein>
<dbReference type="Gene3D" id="3.40.50.720">
    <property type="entry name" value="NAD(P)-binding Rossmann-like Domain"/>
    <property type="match status" value="1"/>
</dbReference>
<organism evidence="4 5">
    <name type="scientific">Tenacibaculum skagerrakense</name>
    <dbReference type="NCBI Taxonomy" id="186571"/>
    <lineage>
        <taxon>Bacteria</taxon>
        <taxon>Pseudomonadati</taxon>
        <taxon>Bacteroidota</taxon>
        <taxon>Flavobacteriia</taxon>
        <taxon>Flavobacteriales</taxon>
        <taxon>Flavobacteriaceae</taxon>
        <taxon>Tenacibaculum</taxon>
    </lineage>
</organism>
<evidence type="ECO:0000259" key="3">
    <source>
        <dbReference type="Pfam" id="PF08338"/>
    </source>
</evidence>
<dbReference type="EMBL" id="SLXM01000005">
    <property type="protein sequence ID" value="TCP24635.1"/>
    <property type="molecule type" value="Genomic_DNA"/>
</dbReference>
<evidence type="ECO:0000313" key="5">
    <source>
        <dbReference type="Proteomes" id="UP000294564"/>
    </source>
</evidence>
<dbReference type="Pfam" id="PF08338">
    <property type="entry name" value="DUF1731"/>
    <property type="match status" value="1"/>
</dbReference>
<dbReference type="InterPro" id="IPR001509">
    <property type="entry name" value="Epimerase_deHydtase"/>
</dbReference>
<dbReference type="Pfam" id="PF01370">
    <property type="entry name" value="Epimerase"/>
    <property type="match status" value="1"/>
</dbReference>
<dbReference type="PANTHER" id="PTHR11092">
    <property type="entry name" value="SUGAR NUCLEOTIDE EPIMERASE RELATED"/>
    <property type="match status" value="1"/>
</dbReference>
<proteinExistence type="inferred from homology"/>
<gene>
    <name evidence="4" type="ORF">EV195_10566</name>
</gene>
<dbReference type="NCBIfam" id="TIGR01777">
    <property type="entry name" value="yfcH"/>
    <property type="match status" value="1"/>
</dbReference>
<comment type="similarity">
    <text evidence="1">Belongs to the NAD(P)-dependent epimerase/dehydratase family. SDR39U1 subfamily.</text>
</comment>
<dbReference type="Proteomes" id="UP000294564">
    <property type="component" value="Unassembled WGS sequence"/>
</dbReference>
<sequence>MAIILLTGGTGLIGQTLQKQLENNNHKVRILTRSPKLDNHFKWDIKANYIDEKVFDNLDYIIHLAGAGIADKRWTDERKQVLINSRVESSGLLFSKIKELNIPLKGFISASGIGYYGAITSSKIYSEEDQPADDFIAKICIEWEAAANQFKTLNIPVTILRTGVVLSSNGGALKKMNTPLFLSALGTGKQYIPWIHIDDLCNLYVKAIEDDSFTGIYNAVAPEHKTNNDFTKTLAKVVKKPVLPINAPGFILKIVLGELAAIVLEGSRVSAEKTTASYNYKYENLEKALYAIYT</sequence>
<dbReference type="InterPro" id="IPR013549">
    <property type="entry name" value="DUF1731"/>
</dbReference>
<reference evidence="4 5" key="1">
    <citation type="submission" date="2019-03" db="EMBL/GenBank/DDBJ databases">
        <title>Genomic Encyclopedia of Type Strains, Phase IV (KMG-IV): sequencing the most valuable type-strain genomes for metagenomic binning, comparative biology and taxonomic classification.</title>
        <authorList>
            <person name="Goeker M."/>
        </authorList>
    </citation>
    <scope>NUCLEOTIDE SEQUENCE [LARGE SCALE GENOMIC DNA]</scope>
    <source>
        <strain evidence="4 5">DSM 14836</strain>
    </source>
</reference>
<evidence type="ECO:0008006" key="6">
    <source>
        <dbReference type="Google" id="ProtNLM"/>
    </source>
</evidence>
<evidence type="ECO:0000259" key="2">
    <source>
        <dbReference type="Pfam" id="PF01370"/>
    </source>
</evidence>
<feature type="domain" description="DUF1731" evidence="3">
    <location>
        <begin position="247"/>
        <end position="290"/>
    </location>
</feature>
<feature type="domain" description="NAD-dependent epimerase/dehydratase" evidence="2">
    <location>
        <begin position="4"/>
        <end position="218"/>
    </location>
</feature>
<dbReference type="InterPro" id="IPR036291">
    <property type="entry name" value="NAD(P)-bd_dom_sf"/>
</dbReference>
<comment type="caution">
    <text evidence="4">The sequence shown here is derived from an EMBL/GenBank/DDBJ whole genome shotgun (WGS) entry which is preliminary data.</text>
</comment>
<dbReference type="PANTHER" id="PTHR11092:SF0">
    <property type="entry name" value="EPIMERASE FAMILY PROTEIN SDR39U1"/>
    <property type="match status" value="1"/>
</dbReference>
<dbReference type="RefSeq" id="WP_132794694.1">
    <property type="nucleotide sequence ID" value="NZ_SLXM01000005.1"/>
</dbReference>
<accession>A0A4R2NTB6</accession>
<dbReference type="AlphaFoldDB" id="A0A4R2NTB6"/>